<feature type="signal peptide" evidence="1">
    <location>
        <begin position="1"/>
        <end position="19"/>
    </location>
</feature>
<proteinExistence type="predicted"/>
<evidence type="ECO:0000313" key="3">
    <source>
        <dbReference type="Proteomes" id="UP000053424"/>
    </source>
</evidence>
<accession>A0A0C2XNT0</accession>
<dbReference type="AlphaFoldDB" id="A0A0C2XNT0"/>
<keyword evidence="3" id="KW-1185">Reference proteome</keyword>
<evidence type="ECO:0000313" key="2">
    <source>
        <dbReference type="EMBL" id="KIM39328.1"/>
    </source>
</evidence>
<name>A0A0C2XNT0_HEBCY</name>
<evidence type="ECO:0000256" key="1">
    <source>
        <dbReference type="SAM" id="SignalP"/>
    </source>
</evidence>
<keyword evidence="1" id="KW-0732">Signal</keyword>
<dbReference type="EMBL" id="KN831786">
    <property type="protein sequence ID" value="KIM39328.1"/>
    <property type="molecule type" value="Genomic_DNA"/>
</dbReference>
<gene>
    <name evidence="2" type="ORF">M413DRAFT_447266</name>
</gene>
<dbReference type="HOGENOM" id="CLU_092528_0_0_1"/>
<dbReference type="Proteomes" id="UP000053424">
    <property type="component" value="Unassembled WGS sequence"/>
</dbReference>
<feature type="chain" id="PRO_5002159062" evidence="1">
    <location>
        <begin position="20"/>
        <end position="197"/>
    </location>
</feature>
<reference evidence="2 3" key="1">
    <citation type="submission" date="2014-04" db="EMBL/GenBank/DDBJ databases">
        <authorList>
            <consortium name="DOE Joint Genome Institute"/>
            <person name="Kuo A."/>
            <person name="Gay G."/>
            <person name="Dore J."/>
            <person name="Kohler A."/>
            <person name="Nagy L.G."/>
            <person name="Floudas D."/>
            <person name="Copeland A."/>
            <person name="Barry K.W."/>
            <person name="Cichocki N."/>
            <person name="Veneault-Fourrey C."/>
            <person name="LaButti K."/>
            <person name="Lindquist E.A."/>
            <person name="Lipzen A."/>
            <person name="Lundell T."/>
            <person name="Morin E."/>
            <person name="Murat C."/>
            <person name="Sun H."/>
            <person name="Tunlid A."/>
            <person name="Henrissat B."/>
            <person name="Grigoriev I.V."/>
            <person name="Hibbett D.S."/>
            <person name="Martin F."/>
            <person name="Nordberg H.P."/>
            <person name="Cantor M.N."/>
            <person name="Hua S.X."/>
        </authorList>
    </citation>
    <scope>NUCLEOTIDE SEQUENCE [LARGE SCALE GENOMIC DNA]</scope>
    <source>
        <strain evidence="3">h7</strain>
    </source>
</reference>
<dbReference type="OrthoDB" id="3044029at2759"/>
<reference evidence="3" key="2">
    <citation type="submission" date="2015-01" db="EMBL/GenBank/DDBJ databases">
        <title>Evolutionary Origins and Diversification of the Mycorrhizal Mutualists.</title>
        <authorList>
            <consortium name="DOE Joint Genome Institute"/>
            <consortium name="Mycorrhizal Genomics Consortium"/>
            <person name="Kohler A."/>
            <person name="Kuo A."/>
            <person name="Nagy L.G."/>
            <person name="Floudas D."/>
            <person name="Copeland A."/>
            <person name="Barry K.W."/>
            <person name="Cichocki N."/>
            <person name="Veneault-Fourrey C."/>
            <person name="LaButti K."/>
            <person name="Lindquist E.A."/>
            <person name="Lipzen A."/>
            <person name="Lundell T."/>
            <person name="Morin E."/>
            <person name="Murat C."/>
            <person name="Riley R."/>
            <person name="Ohm R."/>
            <person name="Sun H."/>
            <person name="Tunlid A."/>
            <person name="Henrissat B."/>
            <person name="Grigoriev I.V."/>
            <person name="Hibbett D.S."/>
            <person name="Martin F."/>
        </authorList>
    </citation>
    <scope>NUCLEOTIDE SEQUENCE [LARGE SCALE GENOMIC DNA]</scope>
    <source>
        <strain evidence="3">h7</strain>
    </source>
</reference>
<dbReference type="STRING" id="686832.A0A0C2XNT0"/>
<protein>
    <submittedName>
        <fullName evidence="2">Uncharacterized protein</fullName>
    </submittedName>
</protein>
<sequence>MVFKLALSLISVSISSVLTLATPATNLQELAARQTADNIVYITAANVFCMIMPRDPHTNIGDSEHPGGMKTYCSPAGQYSPEQGQLSADFWSNVAFVSGTTASGARFAQLTGCIRPETLDRLNANDAGGQYDSSGGAGGNGNPQGSKCLGYNHYVELVEPAGNRACIKCCDNFNDCPVNLDTSGCPAVIQGNYFNCG</sequence>
<organism evidence="2 3">
    <name type="scientific">Hebeloma cylindrosporum</name>
    <dbReference type="NCBI Taxonomy" id="76867"/>
    <lineage>
        <taxon>Eukaryota</taxon>
        <taxon>Fungi</taxon>
        <taxon>Dikarya</taxon>
        <taxon>Basidiomycota</taxon>
        <taxon>Agaricomycotina</taxon>
        <taxon>Agaricomycetes</taxon>
        <taxon>Agaricomycetidae</taxon>
        <taxon>Agaricales</taxon>
        <taxon>Agaricineae</taxon>
        <taxon>Hymenogastraceae</taxon>
        <taxon>Hebeloma</taxon>
    </lineage>
</organism>